<evidence type="ECO:0000313" key="3">
    <source>
        <dbReference type="Proteomes" id="UP000050465"/>
    </source>
</evidence>
<feature type="region of interest" description="Disordered" evidence="1">
    <location>
        <begin position="40"/>
        <end position="61"/>
    </location>
</feature>
<evidence type="ECO:0008006" key="4">
    <source>
        <dbReference type="Google" id="ProtNLM"/>
    </source>
</evidence>
<comment type="caution">
    <text evidence="2">The sequence shown here is derived from an EMBL/GenBank/DDBJ whole genome shotgun (WGS) entry which is preliminary data.</text>
</comment>
<dbReference type="EMBL" id="LJZR01000034">
    <property type="protein sequence ID" value="KPQ33300.1"/>
    <property type="molecule type" value="Genomic_DNA"/>
</dbReference>
<accession>A0A0P7ZKA4</accession>
<gene>
    <name evidence="2" type="ORF">HLUCCA11_18885</name>
</gene>
<sequence length="100" mass="11564">MYIETELDSDSTEKLKRIQQQTNQDVAQIIGHALTLYDQQLQPSSHSEETETQSPKKSPLEILQEAGLVGYIKDGDPKLSTNYKTLVHQEIEERHERERQ</sequence>
<dbReference type="Proteomes" id="UP000050465">
    <property type="component" value="Unassembled WGS sequence"/>
</dbReference>
<reference evidence="2 3" key="1">
    <citation type="submission" date="2015-09" db="EMBL/GenBank/DDBJ databases">
        <title>Identification and resolution of microdiversity through metagenomic sequencing of parallel consortia.</title>
        <authorList>
            <person name="Nelson W.C."/>
            <person name="Romine M.F."/>
            <person name="Lindemann S.R."/>
        </authorList>
    </citation>
    <scope>NUCLEOTIDE SEQUENCE [LARGE SCALE GENOMIC DNA]</scope>
    <source>
        <strain evidence="2">Ana</strain>
    </source>
</reference>
<dbReference type="AlphaFoldDB" id="A0A0P7ZKA4"/>
<protein>
    <recommendedName>
        <fullName evidence="4">Ribbon-helix-helix protein, copG family</fullName>
    </recommendedName>
</protein>
<organism evidence="2 3">
    <name type="scientific">Phormidesmis priestleyi Ana</name>
    <dbReference type="NCBI Taxonomy" id="1666911"/>
    <lineage>
        <taxon>Bacteria</taxon>
        <taxon>Bacillati</taxon>
        <taxon>Cyanobacteriota</taxon>
        <taxon>Cyanophyceae</taxon>
        <taxon>Leptolyngbyales</taxon>
        <taxon>Leptolyngbyaceae</taxon>
        <taxon>Phormidesmis</taxon>
    </lineage>
</organism>
<proteinExistence type="predicted"/>
<evidence type="ECO:0000256" key="1">
    <source>
        <dbReference type="SAM" id="MobiDB-lite"/>
    </source>
</evidence>
<evidence type="ECO:0000313" key="2">
    <source>
        <dbReference type="EMBL" id="KPQ33300.1"/>
    </source>
</evidence>
<name>A0A0P7ZKA4_9CYAN</name>